<evidence type="ECO:0000256" key="9">
    <source>
        <dbReference type="RuleBase" id="RU366031"/>
    </source>
</evidence>
<comment type="caution">
    <text evidence="11">The sequence shown here is derived from an EMBL/GenBank/DDBJ whole genome shotgun (WGS) entry which is preliminary data.</text>
</comment>
<protein>
    <recommendedName>
        <fullName evidence="7 9">Uroporphyrinogen-III synthase</fullName>
        <ecNumber evidence="3 9">4.2.1.75</ecNumber>
    </recommendedName>
</protein>
<reference evidence="11 12" key="1">
    <citation type="submission" date="2019-03" db="EMBL/GenBank/DDBJ databases">
        <authorList>
            <person name="Yang Y."/>
        </authorList>
    </citation>
    <scope>NUCLEOTIDE SEQUENCE [LARGE SCALE GENOMIC DNA]</scope>
    <source>
        <strain evidence="11 12">ASL-1</strain>
    </source>
</reference>
<comment type="pathway">
    <text evidence="1 9">Porphyrin-containing compound metabolism; protoporphyrin-IX biosynthesis; coproporphyrinogen-III from 5-aminolevulinate: step 3/4.</text>
</comment>
<dbReference type="Pfam" id="PF02602">
    <property type="entry name" value="HEM4"/>
    <property type="match status" value="1"/>
</dbReference>
<evidence type="ECO:0000256" key="1">
    <source>
        <dbReference type="ARBA" id="ARBA00004772"/>
    </source>
</evidence>
<keyword evidence="5 9" id="KW-0627">Porphyrin biosynthesis</keyword>
<dbReference type="AlphaFoldDB" id="A0A4Y8LG05"/>
<dbReference type="Gene3D" id="3.40.50.10090">
    <property type="match status" value="2"/>
</dbReference>
<evidence type="ECO:0000256" key="2">
    <source>
        <dbReference type="ARBA" id="ARBA00008133"/>
    </source>
</evidence>
<dbReference type="Proteomes" id="UP000297776">
    <property type="component" value="Unassembled WGS sequence"/>
</dbReference>
<sequence length="253" mass="28253">MTALNGRKIALTRDEFSSETGRILVEKMGGIPIVSPMIQIEPSGIELDACKVNQLKECEWIIFTSKNGVQYFYELIQDARREHLTVNKKIGAVGKKTAEALSKAGVKVDYIPPFFSAASFAEDFKENIDGPVLFPQGNLSRGEIAKFLTARGNHCFEWTVYQNVIPEMTSEMIFSLKQSDTITFFSPSAVENFYEAVCDDHEFIDQIKIGSYQIASIGPTTTHALQEKGLPVHIQPSEYTIEAMMLEIVASLR</sequence>
<dbReference type="PANTHER" id="PTHR38042:SF1">
    <property type="entry name" value="UROPORPHYRINOGEN-III SYNTHASE, CHLOROPLASTIC"/>
    <property type="match status" value="1"/>
</dbReference>
<dbReference type="CDD" id="cd06578">
    <property type="entry name" value="HemD"/>
    <property type="match status" value="1"/>
</dbReference>
<dbReference type="InterPro" id="IPR003754">
    <property type="entry name" value="4pyrrol_synth_uPrphyn_synth"/>
</dbReference>
<dbReference type="EC" id="4.2.1.75" evidence="3 9"/>
<evidence type="ECO:0000256" key="7">
    <source>
        <dbReference type="ARBA" id="ARBA00040167"/>
    </source>
</evidence>
<dbReference type="PANTHER" id="PTHR38042">
    <property type="entry name" value="UROPORPHYRINOGEN-III SYNTHASE, CHLOROPLASTIC"/>
    <property type="match status" value="1"/>
</dbReference>
<dbReference type="UniPathway" id="UPA00251">
    <property type="reaction ID" value="UER00320"/>
</dbReference>
<evidence type="ECO:0000313" key="11">
    <source>
        <dbReference type="EMBL" id="TFE01000.1"/>
    </source>
</evidence>
<dbReference type="SUPFAM" id="SSF69618">
    <property type="entry name" value="HemD-like"/>
    <property type="match status" value="1"/>
</dbReference>
<evidence type="ECO:0000256" key="8">
    <source>
        <dbReference type="ARBA" id="ARBA00048617"/>
    </source>
</evidence>
<dbReference type="GO" id="GO:0006780">
    <property type="term" value="P:uroporphyrinogen III biosynthetic process"/>
    <property type="evidence" value="ECO:0007669"/>
    <property type="project" value="UniProtKB-UniRule"/>
</dbReference>
<dbReference type="EMBL" id="SORX01000005">
    <property type="protein sequence ID" value="TFE01000.1"/>
    <property type="molecule type" value="Genomic_DNA"/>
</dbReference>
<keyword evidence="12" id="KW-1185">Reference proteome</keyword>
<evidence type="ECO:0000256" key="5">
    <source>
        <dbReference type="ARBA" id="ARBA00023244"/>
    </source>
</evidence>
<proteinExistence type="inferred from homology"/>
<organism evidence="11 12">
    <name type="scientific">Jeotgalibacillus salarius</name>
    <dbReference type="NCBI Taxonomy" id="546023"/>
    <lineage>
        <taxon>Bacteria</taxon>
        <taxon>Bacillati</taxon>
        <taxon>Bacillota</taxon>
        <taxon>Bacilli</taxon>
        <taxon>Bacillales</taxon>
        <taxon>Caryophanaceae</taxon>
        <taxon>Jeotgalibacillus</taxon>
    </lineage>
</organism>
<dbReference type="RefSeq" id="WP_134381623.1">
    <property type="nucleotide sequence ID" value="NZ_SORX01000005.1"/>
</dbReference>
<evidence type="ECO:0000313" key="12">
    <source>
        <dbReference type="Proteomes" id="UP000297776"/>
    </source>
</evidence>
<gene>
    <name evidence="11" type="ORF">E2626_10055</name>
</gene>
<dbReference type="InterPro" id="IPR039793">
    <property type="entry name" value="UROS/Hem4"/>
</dbReference>
<evidence type="ECO:0000256" key="6">
    <source>
        <dbReference type="ARBA" id="ARBA00037589"/>
    </source>
</evidence>
<dbReference type="GO" id="GO:0004852">
    <property type="term" value="F:uroporphyrinogen-III synthase activity"/>
    <property type="evidence" value="ECO:0007669"/>
    <property type="project" value="UniProtKB-UniRule"/>
</dbReference>
<comment type="function">
    <text evidence="6 9">Catalyzes cyclization of the linear tetrapyrrole, hydroxymethylbilane, to the macrocyclic uroporphyrinogen III.</text>
</comment>
<evidence type="ECO:0000256" key="4">
    <source>
        <dbReference type="ARBA" id="ARBA00023239"/>
    </source>
</evidence>
<accession>A0A4Y8LG05</accession>
<dbReference type="InterPro" id="IPR036108">
    <property type="entry name" value="4pyrrol_syn_uPrphyn_synt_sf"/>
</dbReference>
<name>A0A4Y8LG05_9BACL</name>
<keyword evidence="4 9" id="KW-0456">Lyase</keyword>
<comment type="similarity">
    <text evidence="2 9">Belongs to the uroporphyrinogen-III synthase family.</text>
</comment>
<dbReference type="GO" id="GO:0006782">
    <property type="term" value="P:protoporphyrinogen IX biosynthetic process"/>
    <property type="evidence" value="ECO:0007669"/>
    <property type="project" value="UniProtKB-UniRule"/>
</dbReference>
<evidence type="ECO:0000256" key="3">
    <source>
        <dbReference type="ARBA" id="ARBA00013109"/>
    </source>
</evidence>
<dbReference type="OrthoDB" id="9815856at2"/>
<comment type="catalytic activity">
    <reaction evidence="8 9">
        <text>hydroxymethylbilane = uroporphyrinogen III + H2O</text>
        <dbReference type="Rhea" id="RHEA:18965"/>
        <dbReference type="ChEBI" id="CHEBI:15377"/>
        <dbReference type="ChEBI" id="CHEBI:57308"/>
        <dbReference type="ChEBI" id="CHEBI:57845"/>
        <dbReference type="EC" id="4.2.1.75"/>
    </reaction>
</comment>
<evidence type="ECO:0000259" key="10">
    <source>
        <dbReference type="Pfam" id="PF02602"/>
    </source>
</evidence>
<feature type="domain" description="Tetrapyrrole biosynthesis uroporphyrinogen III synthase" evidence="10">
    <location>
        <begin position="25"/>
        <end position="244"/>
    </location>
</feature>